<sequence length="149" mass="17008">PSSWNVQAGGPVILRTSDTVHYPLDGPGCDDEFASLLPSGGHLVYINGDGRTEPYTVTLFHQLRCLDIYRREYIADPPPEKPSPLIRHCMNYLRQMVLCHPNMGLESVHRTRGSVTSQPHDAVCNDWARIYEEAEQNWRAQRRFHQHSG</sequence>
<name>S7Q813_GLOTA</name>
<dbReference type="PANTHER" id="PTHR33365">
    <property type="entry name" value="YALI0B05434P"/>
    <property type="match status" value="1"/>
</dbReference>
<reference evidence="4 5" key="1">
    <citation type="journal article" date="2012" name="Science">
        <title>The Paleozoic origin of enzymatic lignin decomposition reconstructed from 31 fungal genomes.</title>
        <authorList>
            <person name="Floudas D."/>
            <person name="Binder M."/>
            <person name="Riley R."/>
            <person name="Barry K."/>
            <person name="Blanchette R.A."/>
            <person name="Henrissat B."/>
            <person name="Martinez A.T."/>
            <person name="Otillar R."/>
            <person name="Spatafora J.W."/>
            <person name="Yadav J.S."/>
            <person name="Aerts A."/>
            <person name="Benoit I."/>
            <person name="Boyd A."/>
            <person name="Carlson A."/>
            <person name="Copeland A."/>
            <person name="Coutinho P.M."/>
            <person name="de Vries R.P."/>
            <person name="Ferreira P."/>
            <person name="Findley K."/>
            <person name="Foster B."/>
            <person name="Gaskell J."/>
            <person name="Glotzer D."/>
            <person name="Gorecki P."/>
            <person name="Heitman J."/>
            <person name="Hesse C."/>
            <person name="Hori C."/>
            <person name="Igarashi K."/>
            <person name="Jurgens J.A."/>
            <person name="Kallen N."/>
            <person name="Kersten P."/>
            <person name="Kohler A."/>
            <person name="Kuees U."/>
            <person name="Kumar T.K.A."/>
            <person name="Kuo A."/>
            <person name="LaButti K."/>
            <person name="Larrondo L.F."/>
            <person name="Lindquist E."/>
            <person name="Ling A."/>
            <person name="Lombard V."/>
            <person name="Lucas S."/>
            <person name="Lundell T."/>
            <person name="Martin R."/>
            <person name="McLaughlin D.J."/>
            <person name="Morgenstern I."/>
            <person name="Morin E."/>
            <person name="Murat C."/>
            <person name="Nagy L.G."/>
            <person name="Nolan M."/>
            <person name="Ohm R.A."/>
            <person name="Patyshakuliyeva A."/>
            <person name="Rokas A."/>
            <person name="Ruiz-Duenas F.J."/>
            <person name="Sabat G."/>
            <person name="Salamov A."/>
            <person name="Samejima M."/>
            <person name="Schmutz J."/>
            <person name="Slot J.C."/>
            <person name="St John F."/>
            <person name="Stenlid J."/>
            <person name="Sun H."/>
            <person name="Sun S."/>
            <person name="Syed K."/>
            <person name="Tsang A."/>
            <person name="Wiebenga A."/>
            <person name="Young D."/>
            <person name="Pisabarro A."/>
            <person name="Eastwood D.C."/>
            <person name="Martin F."/>
            <person name="Cullen D."/>
            <person name="Grigoriev I.V."/>
            <person name="Hibbett D.S."/>
        </authorList>
    </citation>
    <scope>NUCLEOTIDE SEQUENCE [LARGE SCALE GENOMIC DNA]</scope>
    <source>
        <strain evidence="4 5">ATCC 11539</strain>
    </source>
</reference>
<comment type="similarity">
    <text evidence="3">Belongs to the ustYa family.</text>
</comment>
<feature type="non-terminal residue" evidence="4">
    <location>
        <position position="1"/>
    </location>
</feature>
<keyword evidence="5" id="KW-1185">Reference proteome</keyword>
<dbReference type="HOGENOM" id="CLU_042941_8_3_1"/>
<evidence type="ECO:0000313" key="4">
    <source>
        <dbReference type="EMBL" id="EPQ55667.1"/>
    </source>
</evidence>
<dbReference type="GO" id="GO:0043386">
    <property type="term" value="P:mycotoxin biosynthetic process"/>
    <property type="evidence" value="ECO:0007669"/>
    <property type="project" value="InterPro"/>
</dbReference>
<dbReference type="EMBL" id="KB469301">
    <property type="protein sequence ID" value="EPQ55667.1"/>
    <property type="molecule type" value="Genomic_DNA"/>
</dbReference>
<comment type="pathway">
    <text evidence="1">Mycotoxin biosynthesis.</text>
</comment>
<organism evidence="4 5">
    <name type="scientific">Gloeophyllum trabeum (strain ATCC 11539 / FP-39264 / Madison 617)</name>
    <name type="common">Brown rot fungus</name>
    <dbReference type="NCBI Taxonomy" id="670483"/>
    <lineage>
        <taxon>Eukaryota</taxon>
        <taxon>Fungi</taxon>
        <taxon>Dikarya</taxon>
        <taxon>Basidiomycota</taxon>
        <taxon>Agaricomycotina</taxon>
        <taxon>Agaricomycetes</taxon>
        <taxon>Gloeophyllales</taxon>
        <taxon>Gloeophyllaceae</taxon>
        <taxon>Gloeophyllum</taxon>
    </lineage>
</organism>
<evidence type="ECO:0000256" key="1">
    <source>
        <dbReference type="ARBA" id="ARBA00004685"/>
    </source>
</evidence>
<proteinExistence type="inferred from homology"/>
<dbReference type="Proteomes" id="UP000030669">
    <property type="component" value="Unassembled WGS sequence"/>
</dbReference>
<dbReference type="KEGG" id="gtr:GLOTRDRAFT_40767"/>
<dbReference type="OMA" id="NGIPREP"/>
<evidence type="ECO:0000256" key="2">
    <source>
        <dbReference type="ARBA" id="ARBA00023002"/>
    </source>
</evidence>
<protein>
    <submittedName>
        <fullName evidence="4">Uncharacterized protein</fullName>
    </submittedName>
</protein>
<dbReference type="InterPro" id="IPR021765">
    <property type="entry name" value="UstYa-like"/>
</dbReference>
<accession>S7Q813</accession>
<dbReference type="GeneID" id="19306004"/>
<dbReference type="eggNOG" id="ENOG502SUK5">
    <property type="taxonomic scope" value="Eukaryota"/>
</dbReference>
<gene>
    <name evidence="4" type="ORF">GLOTRDRAFT_40767</name>
</gene>
<dbReference type="STRING" id="670483.S7Q813"/>
<dbReference type="AlphaFoldDB" id="S7Q813"/>
<dbReference type="PANTHER" id="PTHR33365:SF11">
    <property type="entry name" value="TAT PATHWAY SIGNAL SEQUENCE"/>
    <property type="match status" value="1"/>
</dbReference>
<dbReference type="OrthoDB" id="3687641at2759"/>
<keyword evidence="2" id="KW-0560">Oxidoreductase</keyword>
<dbReference type="RefSeq" id="XP_007865507.1">
    <property type="nucleotide sequence ID" value="XM_007867316.1"/>
</dbReference>
<dbReference type="Pfam" id="PF11807">
    <property type="entry name" value="UstYa"/>
    <property type="match status" value="1"/>
</dbReference>
<dbReference type="GO" id="GO:0016491">
    <property type="term" value="F:oxidoreductase activity"/>
    <property type="evidence" value="ECO:0007669"/>
    <property type="project" value="UniProtKB-KW"/>
</dbReference>
<evidence type="ECO:0000256" key="3">
    <source>
        <dbReference type="ARBA" id="ARBA00035112"/>
    </source>
</evidence>
<evidence type="ECO:0000313" key="5">
    <source>
        <dbReference type="Proteomes" id="UP000030669"/>
    </source>
</evidence>